<protein>
    <recommendedName>
        <fullName evidence="4">ABC-2 family transporter protein</fullName>
    </recommendedName>
</protein>
<evidence type="ECO:0000313" key="3">
    <source>
        <dbReference type="Proteomes" id="UP000021053"/>
    </source>
</evidence>
<evidence type="ECO:0000313" key="2">
    <source>
        <dbReference type="EMBL" id="EXG81821.1"/>
    </source>
</evidence>
<dbReference type="RefSeq" id="WP_035851268.1">
    <property type="nucleotide sequence ID" value="NZ_KK073874.1"/>
</dbReference>
<keyword evidence="1" id="KW-0472">Membrane</keyword>
<dbReference type="EMBL" id="JFBT01000001">
    <property type="protein sequence ID" value="EXG81821.1"/>
    <property type="molecule type" value="Genomic_DNA"/>
</dbReference>
<evidence type="ECO:0000256" key="1">
    <source>
        <dbReference type="SAM" id="Phobius"/>
    </source>
</evidence>
<keyword evidence="3" id="KW-1185">Reference proteome</keyword>
<dbReference type="Proteomes" id="UP000021053">
    <property type="component" value="Unassembled WGS sequence"/>
</dbReference>
<gene>
    <name evidence="2" type="ORF">CryarDRAFT_2941</name>
</gene>
<feature type="transmembrane region" description="Helical" evidence="1">
    <location>
        <begin position="299"/>
        <end position="317"/>
    </location>
</feature>
<sequence>MIWLSWRQFRGPAVVAAIALAAAVSGLVVLGVAIRREPYVRCTADCGALAAEFTDKWVNVLYFADAGLLVLPVLIGIFWGAPLVAREWEAGTHRLVWNQSVPRSRWLRGKLLVVGAASVVVSGLASVFLTWAAAPYDAVAGDRFTRLLFGTRNLVPVGYALFAVVVGAGLGLLLRRTVRTMAVTGLVLIAVQILVPTTLRAHFLAPEHRAVPMTAEVVANLRFLGSDATISGLTVPGAMVVSTSRLRTPSGELVDLGRYRACVSRSPETAPACIEALGVHVDVAYHPAGRYWTFQFLEFTLYLAAAAGLVALSVLRLR</sequence>
<dbReference type="GO" id="GO:0140359">
    <property type="term" value="F:ABC-type transporter activity"/>
    <property type="evidence" value="ECO:0007669"/>
    <property type="project" value="InterPro"/>
</dbReference>
<reference evidence="2 3" key="1">
    <citation type="submission" date="2013-07" db="EMBL/GenBank/DDBJ databases">
        <authorList>
            <consortium name="DOE Joint Genome Institute"/>
            <person name="Eisen J."/>
            <person name="Huntemann M."/>
            <person name="Han J."/>
            <person name="Chen A."/>
            <person name="Kyrpides N."/>
            <person name="Mavromatis K."/>
            <person name="Markowitz V."/>
            <person name="Palaniappan K."/>
            <person name="Ivanova N."/>
            <person name="Schaumberg A."/>
            <person name="Pati A."/>
            <person name="Liolios K."/>
            <person name="Nordberg H.P."/>
            <person name="Cantor M.N."/>
            <person name="Hua S.X."/>
            <person name="Woyke T."/>
        </authorList>
    </citation>
    <scope>NUCLEOTIDE SEQUENCE [LARGE SCALE GENOMIC DNA]</scope>
    <source>
        <strain evidence="2 3">DSM 44712</strain>
    </source>
</reference>
<dbReference type="PATRIC" id="fig|927661.3.peg.2903"/>
<comment type="caution">
    <text evidence="2">The sequence shown here is derived from an EMBL/GenBank/DDBJ whole genome shotgun (WGS) entry which is preliminary data.</text>
</comment>
<dbReference type="GO" id="GO:0005886">
    <property type="term" value="C:plasma membrane"/>
    <property type="evidence" value="ECO:0007669"/>
    <property type="project" value="UniProtKB-SubCell"/>
</dbReference>
<evidence type="ECO:0008006" key="4">
    <source>
        <dbReference type="Google" id="ProtNLM"/>
    </source>
</evidence>
<keyword evidence="1" id="KW-0812">Transmembrane</keyword>
<feature type="transmembrane region" description="Helical" evidence="1">
    <location>
        <begin position="111"/>
        <end position="134"/>
    </location>
</feature>
<accession>A0A011AIJ3</accession>
<organism evidence="2 3">
    <name type="scientific">Cryptosporangium arvum DSM 44712</name>
    <dbReference type="NCBI Taxonomy" id="927661"/>
    <lineage>
        <taxon>Bacteria</taxon>
        <taxon>Bacillati</taxon>
        <taxon>Actinomycetota</taxon>
        <taxon>Actinomycetes</taxon>
        <taxon>Cryptosporangiales</taxon>
        <taxon>Cryptosporangiaceae</taxon>
        <taxon>Cryptosporangium</taxon>
    </lineage>
</organism>
<feature type="transmembrane region" description="Helical" evidence="1">
    <location>
        <begin position="181"/>
        <end position="203"/>
    </location>
</feature>
<proteinExistence type="predicted"/>
<name>A0A011AIJ3_9ACTN</name>
<dbReference type="OrthoDB" id="3579673at2"/>
<feature type="transmembrane region" description="Helical" evidence="1">
    <location>
        <begin position="12"/>
        <end position="34"/>
    </location>
</feature>
<feature type="transmembrane region" description="Helical" evidence="1">
    <location>
        <begin position="154"/>
        <end position="174"/>
    </location>
</feature>
<keyword evidence="1" id="KW-1133">Transmembrane helix</keyword>
<dbReference type="HOGENOM" id="CLU_066229_0_0_11"/>
<feature type="transmembrane region" description="Helical" evidence="1">
    <location>
        <begin position="60"/>
        <end position="85"/>
    </location>
</feature>
<dbReference type="AlphaFoldDB" id="A0A011AIJ3"/>